<dbReference type="EMBL" id="HACG01013011">
    <property type="protein sequence ID" value="CEK59876.1"/>
    <property type="molecule type" value="Transcribed_RNA"/>
</dbReference>
<dbReference type="GO" id="GO:0030686">
    <property type="term" value="C:90S preribosome"/>
    <property type="evidence" value="ECO:0007669"/>
    <property type="project" value="TreeGrafter"/>
</dbReference>
<dbReference type="GO" id="GO:0000462">
    <property type="term" value="P:maturation of SSU-rRNA from tricistronic rRNA transcript (SSU-rRNA, 5.8S rRNA, LSU-rRNA)"/>
    <property type="evidence" value="ECO:0007669"/>
    <property type="project" value="TreeGrafter"/>
</dbReference>
<keyword evidence="2" id="KW-0698">rRNA processing</keyword>
<keyword evidence="5" id="KW-0539">Nucleus</keyword>
<dbReference type="FunFam" id="2.130.10.10:FF:000378">
    <property type="entry name" value="U3 small nucleolar RNA-associated protein 7"/>
    <property type="match status" value="1"/>
</dbReference>
<dbReference type="InterPro" id="IPR015943">
    <property type="entry name" value="WD40/YVTN_repeat-like_dom_sf"/>
</dbReference>
<comment type="subcellular location">
    <subcellularLocation>
        <location evidence="1">Nucleus</location>
        <location evidence="1">Nucleolus</location>
    </subcellularLocation>
</comment>
<dbReference type="SMART" id="SM01033">
    <property type="entry name" value="BING4CT"/>
    <property type="match status" value="1"/>
</dbReference>
<dbReference type="InterPro" id="IPR001680">
    <property type="entry name" value="WD40_rpt"/>
</dbReference>
<evidence type="ECO:0000256" key="5">
    <source>
        <dbReference type="ARBA" id="ARBA00023242"/>
    </source>
</evidence>
<evidence type="ECO:0000256" key="2">
    <source>
        <dbReference type="ARBA" id="ARBA00022552"/>
    </source>
</evidence>
<dbReference type="InterPro" id="IPR036322">
    <property type="entry name" value="WD40_repeat_dom_sf"/>
</dbReference>
<name>A0A0B6YVU6_9EUPU</name>
<evidence type="ECO:0000313" key="8">
    <source>
        <dbReference type="EMBL" id="CEK59876.1"/>
    </source>
</evidence>
<protein>
    <recommendedName>
        <fullName evidence="7">BING4 C-terminal domain-containing protein</fullName>
    </recommendedName>
</protein>
<proteinExistence type="predicted"/>
<feature type="domain" description="BING4 C-terminal" evidence="7">
    <location>
        <begin position="379"/>
        <end position="457"/>
    </location>
</feature>
<sequence length="554" mass="63558">MEPPSKKGDTEKKMKIKYIIPKDPVEKSGARFSFSRRPDENIIERPVPEEQIKNWRKGEHSKGLARTTFHTKKIRAREKVFEKVAEKSARSELLCTEEVGGIEGESTFQITQNDIRATADEATQQKIFDLRLDQFGPYRLDYTRNGRHLLIGGAKGHVAAFDWQTKRLHCEINVMETISDVKWLHQETMFAVAQKKWVYIYDNQGIELHCLKHLDMALRLEFLPYHFLLCSASAKGYLSYLDVSIGKEVAGICTKQGRLDIMTVNPQSAIVHLGHPNGAVSMWTPNIKEPVAKILCHASSLRDVAVDATGKYMATTAMDRRVKIFDLRMYKELSRYQYIRRHCPDHLDFSQKGLLAVSRENVIEIYKDMTTLTHRPSKPYIYHRCDKLVTDMKFCPYEDVLGIGHSWGFSSIIVPGAGEPNYDAMEANPFQSKSQRKQTEVRMLLDKIRPELITLNGEIGQVDVKTAQELQEERNKTKYLKPDKVDFIPKNKMKGASSATKIVQRKKGVQEEHLRAAVRDIVRTKQVEGKLNARNKQREGLEPSALDRFKKKIV</sequence>
<accession>A0A0B6YVU6</accession>
<gene>
    <name evidence="8" type="primary">ORF37713</name>
</gene>
<dbReference type="PROSITE" id="PS50082">
    <property type="entry name" value="WD_REPEATS_2"/>
    <property type="match status" value="1"/>
</dbReference>
<evidence type="ECO:0000256" key="3">
    <source>
        <dbReference type="ARBA" id="ARBA00022574"/>
    </source>
</evidence>
<evidence type="ECO:0000256" key="6">
    <source>
        <dbReference type="PROSITE-ProRule" id="PRU00221"/>
    </source>
</evidence>
<evidence type="ECO:0000256" key="4">
    <source>
        <dbReference type="ARBA" id="ARBA00022737"/>
    </source>
</evidence>
<evidence type="ECO:0000259" key="7">
    <source>
        <dbReference type="SMART" id="SM01033"/>
    </source>
</evidence>
<dbReference type="SUPFAM" id="SSF50978">
    <property type="entry name" value="WD40 repeat-like"/>
    <property type="match status" value="1"/>
</dbReference>
<feature type="repeat" description="WD" evidence="6">
    <location>
        <begin position="294"/>
        <end position="335"/>
    </location>
</feature>
<dbReference type="InterPro" id="IPR040315">
    <property type="entry name" value="WDR46/Utp7"/>
</dbReference>
<dbReference type="Pfam" id="PF08149">
    <property type="entry name" value="BING4CT"/>
    <property type="match status" value="1"/>
</dbReference>
<dbReference type="InterPro" id="IPR012952">
    <property type="entry name" value="BING4_C_dom"/>
</dbReference>
<dbReference type="SMART" id="SM00320">
    <property type="entry name" value="WD40"/>
    <property type="match status" value="4"/>
</dbReference>
<keyword evidence="4" id="KW-0677">Repeat</keyword>
<dbReference type="PANTHER" id="PTHR14085:SF3">
    <property type="entry name" value="WD REPEAT-CONTAINING PROTEIN 46"/>
    <property type="match status" value="1"/>
</dbReference>
<organism evidence="8">
    <name type="scientific">Arion vulgaris</name>
    <dbReference type="NCBI Taxonomy" id="1028688"/>
    <lineage>
        <taxon>Eukaryota</taxon>
        <taxon>Metazoa</taxon>
        <taxon>Spiralia</taxon>
        <taxon>Lophotrochozoa</taxon>
        <taxon>Mollusca</taxon>
        <taxon>Gastropoda</taxon>
        <taxon>Heterobranchia</taxon>
        <taxon>Euthyneura</taxon>
        <taxon>Panpulmonata</taxon>
        <taxon>Eupulmonata</taxon>
        <taxon>Stylommatophora</taxon>
        <taxon>Helicina</taxon>
        <taxon>Arionoidea</taxon>
        <taxon>Arionidae</taxon>
        <taxon>Arion</taxon>
    </lineage>
</organism>
<keyword evidence="3 6" id="KW-0853">WD repeat</keyword>
<dbReference type="Gene3D" id="2.130.10.10">
    <property type="entry name" value="YVTN repeat-like/Quinoprotein amine dehydrogenase"/>
    <property type="match status" value="1"/>
</dbReference>
<evidence type="ECO:0000256" key="1">
    <source>
        <dbReference type="ARBA" id="ARBA00004604"/>
    </source>
</evidence>
<dbReference type="AlphaFoldDB" id="A0A0B6YVU6"/>
<dbReference type="PANTHER" id="PTHR14085">
    <property type="entry name" value="WD-REPEAT PROTEIN BING4"/>
    <property type="match status" value="1"/>
</dbReference>
<reference evidence="8" key="1">
    <citation type="submission" date="2014-12" db="EMBL/GenBank/DDBJ databases">
        <title>Insight into the proteome of Arion vulgaris.</title>
        <authorList>
            <person name="Aradska J."/>
            <person name="Bulat T."/>
            <person name="Smidak R."/>
            <person name="Sarate P."/>
            <person name="Gangsoo J."/>
            <person name="Sialana F."/>
            <person name="Bilban M."/>
            <person name="Lubec G."/>
        </authorList>
    </citation>
    <scope>NUCLEOTIDE SEQUENCE</scope>
    <source>
        <tissue evidence="8">Skin</tissue>
    </source>
</reference>
<dbReference type="GO" id="GO:0032040">
    <property type="term" value="C:small-subunit processome"/>
    <property type="evidence" value="ECO:0007669"/>
    <property type="project" value="TreeGrafter"/>
</dbReference>